<evidence type="ECO:0000256" key="3">
    <source>
        <dbReference type="ARBA" id="ARBA00017901"/>
    </source>
</evidence>
<feature type="region of interest" description="Disordered" evidence="7">
    <location>
        <begin position="82"/>
        <end position="101"/>
    </location>
</feature>
<keyword evidence="6 8" id="KW-0472">Membrane</keyword>
<dbReference type="GeneID" id="116940747"/>
<feature type="transmembrane region" description="Helical" evidence="8">
    <location>
        <begin position="18"/>
        <end position="35"/>
    </location>
</feature>
<evidence type="ECO:0000256" key="1">
    <source>
        <dbReference type="ARBA" id="ARBA00004167"/>
    </source>
</evidence>
<organism evidence="9 10">
    <name type="scientific">Petromyzon marinus</name>
    <name type="common">Sea lamprey</name>
    <dbReference type="NCBI Taxonomy" id="7757"/>
    <lineage>
        <taxon>Eukaryota</taxon>
        <taxon>Metazoa</taxon>
        <taxon>Chordata</taxon>
        <taxon>Craniata</taxon>
        <taxon>Vertebrata</taxon>
        <taxon>Cyclostomata</taxon>
        <taxon>Hyperoartia</taxon>
        <taxon>Petromyzontiformes</taxon>
        <taxon>Petromyzontidae</taxon>
        <taxon>Petromyzon</taxon>
    </lineage>
</organism>
<proteinExistence type="inferred from homology"/>
<comment type="similarity">
    <text evidence="2">Belongs to the SMIM19 family.</text>
</comment>
<comment type="subcellular location">
    <subcellularLocation>
        <location evidence="1">Membrane</location>
        <topology evidence="1">Single-pass membrane protein</topology>
    </subcellularLocation>
</comment>
<protein>
    <recommendedName>
        <fullName evidence="3">Small integral membrane protein 19</fullName>
    </recommendedName>
</protein>
<gene>
    <name evidence="10" type="primary">SMIM19</name>
</gene>
<dbReference type="AlphaFoldDB" id="A0AAJ7SYA0"/>
<dbReference type="KEGG" id="pmrn:116940747"/>
<reference evidence="10" key="1">
    <citation type="submission" date="2025-08" db="UniProtKB">
        <authorList>
            <consortium name="RefSeq"/>
        </authorList>
    </citation>
    <scope>IDENTIFICATION</scope>
    <source>
        <tissue evidence="10">Sperm</tissue>
    </source>
</reference>
<keyword evidence="9" id="KW-1185">Reference proteome</keyword>
<dbReference type="RefSeq" id="XP_032806823.1">
    <property type="nucleotide sequence ID" value="XM_032950932.1"/>
</dbReference>
<evidence type="ECO:0000256" key="8">
    <source>
        <dbReference type="SAM" id="Phobius"/>
    </source>
</evidence>
<name>A0AAJ7SYA0_PETMA</name>
<dbReference type="PANTHER" id="PTHR31888:SF1">
    <property type="entry name" value="SMALL INTEGRAL MEMBRANE PROTEIN 19"/>
    <property type="match status" value="1"/>
</dbReference>
<dbReference type="Proteomes" id="UP001318040">
    <property type="component" value="Chromosome 9"/>
</dbReference>
<dbReference type="CTD" id="114926"/>
<dbReference type="PANTHER" id="PTHR31888">
    <property type="entry name" value="SMALL INTEGRAL MEMBRANE PROTEIN 19"/>
    <property type="match status" value="1"/>
</dbReference>
<dbReference type="Pfam" id="PF15117">
    <property type="entry name" value="UPF0697"/>
    <property type="match status" value="1"/>
</dbReference>
<evidence type="ECO:0000256" key="6">
    <source>
        <dbReference type="ARBA" id="ARBA00023136"/>
    </source>
</evidence>
<keyword evidence="5 8" id="KW-1133">Transmembrane helix</keyword>
<evidence type="ECO:0000256" key="4">
    <source>
        <dbReference type="ARBA" id="ARBA00022692"/>
    </source>
</evidence>
<dbReference type="GO" id="GO:0016020">
    <property type="term" value="C:membrane"/>
    <property type="evidence" value="ECO:0007669"/>
    <property type="project" value="UniProtKB-SubCell"/>
</dbReference>
<evidence type="ECO:0000313" key="9">
    <source>
        <dbReference type="Proteomes" id="UP001318040"/>
    </source>
</evidence>
<evidence type="ECO:0000256" key="5">
    <source>
        <dbReference type="ARBA" id="ARBA00022989"/>
    </source>
</evidence>
<accession>A0AAJ7SYA0</accession>
<keyword evidence="4 8" id="KW-0812">Transmembrane</keyword>
<evidence type="ECO:0000313" key="10">
    <source>
        <dbReference type="RefSeq" id="XP_032806823.1"/>
    </source>
</evidence>
<evidence type="ECO:0000256" key="7">
    <source>
        <dbReference type="SAM" id="MobiDB-lite"/>
    </source>
</evidence>
<evidence type="ECO:0000256" key="2">
    <source>
        <dbReference type="ARBA" id="ARBA00008977"/>
    </source>
</evidence>
<dbReference type="InterPro" id="IPR029368">
    <property type="entry name" value="SMIM19"/>
</dbReference>
<sequence>MEAAGLDYSVHEAWTEATNVYLVAALASVGLLVYARRNRRKIQRIFGMPPSADRGQEDAFLSDLQTVRLRQQLEMYYMSRKHEQRQQQLGIKPDSVQLQLE</sequence>